<dbReference type="InterPro" id="IPR024983">
    <property type="entry name" value="CHAT_dom"/>
</dbReference>
<gene>
    <name evidence="3" type="ORF">ETB97_005199</name>
</gene>
<dbReference type="Pfam" id="PF12770">
    <property type="entry name" value="CHAT"/>
    <property type="match status" value="1"/>
</dbReference>
<comment type="caution">
    <text evidence="3">The sequence shown here is derived from an EMBL/GenBank/DDBJ whole genome shotgun (WGS) entry which is preliminary data.</text>
</comment>
<feature type="compositionally biased region" description="Acidic residues" evidence="1">
    <location>
        <begin position="723"/>
        <end position="741"/>
    </location>
</feature>
<evidence type="ECO:0000259" key="2">
    <source>
        <dbReference type="Pfam" id="PF12770"/>
    </source>
</evidence>
<feature type="region of interest" description="Disordered" evidence="1">
    <location>
        <begin position="145"/>
        <end position="171"/>
    </location>
</feature>
<feature type="region of interest" description="Disordered" evidence="1">
    <location>
        <begin position="595"/>
        <end position="644"/>
    </location>
</feature>
<accession>A0A8H6A0W7</accession>
<dbReference type="SUPFAM" id="SSF48452">
    <property type="entry name" value="TPR-like"/>
    <property type="match status" value="1"/>
</dbReference>
<evidence type="ECO:0000313" key="4">
    <source>
        <dbReference type="Proteomes" id="UP000541154"/>
    </source>
</evidence>
<organism evidence="3 4">
    <name type="scientific">Petromyces alliaceus</name>
    <name type="common">Aspergillus alliaceus</name>
    <dbReference type="NCBI Taxonomy" id="209559"/>
    <lineage>
        <taxon>Eukaryota</taxon>
        <taxon>Fungi</taxon>
        <taxon>Dikarya</taxon>
        <taxon>Ascomycota</taxon>
        <taxon>Pezizomycotina</taxon>
        <taxon>Eurotiomycetes</taxon>
        <taxon>Eurotiomycetidae</taxon>
        <taxon>Eurotiales</taxon>
        <taxon>Aspergillaceae</taxon>
        <taxon>Aspergillus</taxon>
        <taxon>Aspergillus subgen. Circumdati</taxon>
    </lineage>
</organism>
<feature type="compositionally biased region" description="Acidic residues" evidence="1">
    <location>
        <begin position="146"/>
        <end position="156"/>
    </location>
</feature>
<evidence type="ECO:0000313" key="3">
    <source>
        <dbReference type="EMBL" id="KAF5857855.1"/>
    </source>
</evidence>
<feature type="region of interest" description="Disordered" evidence="1">
    <location>
        <begin position="1236"/>
        <end position="1261"/>
    </location>
</feature>
<feature type="compositionally biased region" description="Basic and acidic residues" evidence="1">
    <location>
        <begin position="631"/>
        <end position="644"/>
    </location>
</feature>
<feature type="compositionally biased region" description="Polar residues" evidence="1">
    <location>
        <begin position="444"/>
        <end position="461"/>
    </location>
</feature>
<dbReference type="Proteomes" id="UP000541154">
    <property type="component" value="Unassembled WGS sequence"/>
</dbReference>
<keyword evidence="4" id="KW-1185">Reference proteome</keyword>
<feature type="compositionally biased region" description="Basic and acidic residues" evidence="1">
    <location>
        <begin position="702"/>
        <end position="722"/>
    </location>
</feature>
<sequence length="1667" mass="187111">MRTADLDKAIQLARDALDGVPKDDSGRPKKLSRLAQLLNDKHDAVNTGPISERLDNAKIAVDEAIEMAEEALGLIAEDSPDRQEYLRDLAIYHAARFDDRRKMYDVDRAIELMREAVNVDHPDQMRDVSRLSEYLARRFKAYDSRDDLDDDSDTTESDTQSTTSNTGEPINIDADIEEAIELAQKALSATPDKGPTRAEYLDNLANHHACRHDAIETLEDLEKAIDLGREAVGITEGLRDQAKYLNSLAGHLGRMFDATIAADDTDSASEESEHPPKTPAAMDYLNKAIKVAQVAVDLTPKADLDRAKYLDDLADHLYVRYVRTRSIDDLDKAIDLGWEVLKIIPDDYHTRPQYLYNLSENLACRWRARDNTADMEEAIRLGREALKGTAMFPRPELNRYMKFQDGLSHMLVSRFEKTHQKAGLKAALLEYLDKAPLGDKNERSQFAPQSDGSNIDKTSGVNKGAIDHNEGDMEASLNKKSRQVGYLHNQVEKSSNQEATDEMDRRIELAQATVNNMLDDDRKRLTYLNSLANALASRYKVVKDIDDLEKSIEIMRQIIDLAADNHDDKPEHLSSLASLLVQRYEAIDSSIDSVTVTSSSDYSGKESSDCEGSNDSLNTDKETMELENSGETEKGSDYSEESTDKISDLDEAIQLMRDSVKILPEDHPDRPRYLNSLASYLAARYEETEDTCYDSDYDSDALSERTEDPAESRDERESADGEERPDEEESGEEDDGADDDEANDLDEAIQLWQEAIRATGIARDDRAEYVDNLIDHLIYRYDTTDDLQEAVRLMKAEVENIPLDHPGRPTVLKRMVDHLDSIWDATKEDNLDIKIAVRQEALDIIPEGTPRRIKYLGYLARNFSSRYERTGSREDLESAIRLKREAIDALSIDDRRRAVLLIDLSISLRDRLEVTGAAVDLEEAIRLADEAVRMNTKQQTECQDILSHYILLKYRGQKRMDDLNLAIHLVGEVIRGTSDHHPKRSDFLNHLANCLDARFKRKRVSADLKIALRIQKAVVDIKTDDPVKEAYHLNNLANHLEFTYRGITGRKSDMDESLRLAQRAIDTMPEGHPALAEIIKGLASKFDYRYWISKNPNDRKRATSLYVQALNFKNGVVHDRIAAGQLALRDHITDKNWKGARSVSEAIVKLLPRLSLTSLPRRVQQGILSNLSNISGDAASVALQTKGTAAEALEILEAGRGIIASFLIDSQADISKLKESKPSLYSEYMEVRDRASLPLDEEETSEPSDTSAGVQKPSRSNVPMMISQRYKDIRRLKDLESAIRKEEGLERFLLPPTAADLIEQAKRGPIVVYNATKIRSDALLITESDGITHLPLKKLKFRQLRDNVDKFVGEQKLVVGLSSTKRERQQELQRVLKWLWDVAVRPVLKKLKLLAPVASKPLPHIWWVTNGYFGLMPIHAAGDSKKTTSDYVISSYIPTLKALQYARERDLRYLLEPNTRMLITAMPRTVGLEPLVTEKEVELVTETVKAMSSIAVSTLIEPPKSAVLDALGSCRIVHFACHGISDSENPSGGSLFLGESTNEAPERLTVRELAGVRHSLAQIAYLSACSTAENSSLDLANEVIHIASAFQLLGFPHVIGTLWEADNQCATEVAGAFYRNLIQQLRESGSDVSHDVVAFALHHATRKLRQKKPGNVIGWAPFIHIGA</sequence>
<dbReference type="Gene3D" id="1.25.40.10">
    <property type="entry name" value="Tetratricopeptide repeat domain"/>
    <property type="match status" value="4"/>
</dbReference>
<name>A0A8H6A0W7_PETAA</name>
<feature type="domain" description="CHAT" evidence="2">
    <location>
        <begin position="1373"/>
        <end position="1667"/>
    </location>
</feature>
<proteinExistence type="predicted"/>
<reference evidence="3 4" key="1">
    <citation type="submission" date="2019-04" db="EMBL/GenBank/DDBJ databases">
        <title>Aspergillus burnettii sp. nov., novel species from soil in southeast Queensland.</title>
        <authorList>
            <person name="Gilchrist C.L.M."/>
            <person name="Pitt J.I."/>
            <person name="Lange L."/>
            <person name="Lacey H.J."/>
            <person name="Vuong D."/>
            <person name="Midgley D.J."/>
            <person name="Greenfield P."/>
            <person name="Bradbury M."/>
            <person name="Lacey E."/>
            <person name="Busk P.K."/>
            <person name="Pilgaard B."/>
            <person name="Chooi Y.H."/>
            <person name="Piggott A.M."/>
        </authorList>
    </citation>
    <scope>NUCLEOTIDE SEQUENCE [LARGE SCALE GENOMIC DNA]</scope>
    <source>
        <strain evidence="3 4">FRR 5400</strain>
    </source>
</reference>
<evidence type="ECO:0000256" key="1">
    <source>
        <dbReference type="SAM" id="MobiDB-lite"/>
    </source>
</evidence>
<feature type="compositionally biased region" description="Acidic residues" evidence="1">
    <location>
        <begin position="690"/>
        <end position="701"/>
    </location>
</feature>
<dbReference type="EMBL" id="SPNV01000234">
    <property type="protein sequence ID" value="KAF5857855.1"/>
    <property type="molecule type" value="Genomic_DNA"/>
</dbReference>
<feature type="region of interest" description="Disordered" evidence="1">
    <location>
        <begin position="440"/>
        <end position="462"/>
    </location>
</feature>
<dbReference type="InterPro" id="IPR011990">
    <property type="entry name" value="TPR-like_helical_dom_sf"/>
</dbReference>
<protein>
    <recommendedName>
        <fullName evidence="2">CHAT domain-containing protein</fullName>
    </recommendedName>
</protein>
<feature type="region of interest" description="Disordered" evidence="1">
    <location>
        <begin position="690"/>
        <end position="741"/>
    </location>
</feature>